<organism evidence="1 2">
    <name type="scientific">Photorhabdus aegyptia</name>
    <dbReference type="NCBI Taxonomy" id="2805098"/>
    <lineage>
        <taxon>Bacteria</taxon>
        <taxon>Pseudomonadati</taxon>
        <taxon>Pseudomonadota</taxon>
        <taxon>Gammaproteobacteria</taxon>
        <taxon>Enterobacterales</taxon>
        <taxon>Morganellaceae</taxon>
        <taxon>Photorhabdus</taxon>
    </lineage>
</organism>
<evidence type="ECO:0000313" key="1">
    <source>
        <dbReference type="EMBL" id="EYU15484.1"/>
    </source>
</evidence>
<comment type="caution">
    <text evidence="1">The sequence shown here is derived from an EMBL/GenBank/DDBJ whole genome shotgun (WGS) entry which is preliminary data.</text>
</comment>
<reference evidence="1 2" key="1">
    <citation type="submission" date="2014-03" db="EMBL/GenBank/DDBJ databases">
        <title>Draft Genome of Photorhabdus luminescens BA1, an Egyptian Isolate.</title>
        <authorList>
            <person name="Ghazal S."/>
            <person name="Hurst S.G.IV."/>
            <person name="Morris K."/>
            <person name="Thomas K."/>
            <person name="Tisa L.S."/>
        </authorList>
    </citation>
    <scope>NUCLEOTIDE SEQUENCE [LARGE SCALE GENOMIC DNA]</scope>
    <source>
        <strain evidence="1 2">BA1</strain>
    </source>
</reference>
<name>A0A022PJ01_9GAMM</name>
<accession>A0A022PJ01</accession>
<dbReference type="AlphaFoldDB" id="A0A022PJ01"/>
<dbReference type="Proteomes" id="UP000023464">
    <property type="component" value="Unassembled WGS sequence"/>
</dbReference>
<proteinExistence type="predicted"/>
<protein>
    <submittedName>
        <fullName evidence="1">Uncharacterized protein</fullName>
    </submittedName>
</protein>
<dbReference type="PATRIC" id="fig|1393736.3.peg.1951"/>
<keyword evidence="2" id="KW-1185">Reference proteome</keyword>
<dbReference type="EMBL" id="JFGV01000024">
    <property type="protein sequence ID" value="EYU15484.1"/>
    <property type="molecule type" value="Genomic_DNA"/>
</dbReference>
<gene>
    <name evidence="1" type="ORF">BA1DRAFT_01927</name>
</gene>
<evidence type="ECO:0000313" key="2">
    <source>
        <dbReference type="Proteomes" id="UP000023464"/>
    </source>
</evidence>
<sequence length="69" mass="7812">MATTMYFDETIRDQGDKTSMEIEIGRSSYYTEDSIYLIVDGKTVIMDRTTAKRFVDAVVAVGSYHGFVD</sequence>